<proteinExistence type="predicted"/>
<sequence>GVRLPYNHRQKAHDNGTLEVHHVERATDQGPYVCVATNRAGQTAQSTVIVRVQGNLLHGFLPLFDPWPVGGCNNNTRDSNNKPRDCNNKPRDSNNKPRDCNNKPRDSNNKPRDSNRSSSPVDK</sequence>
<evidence type="ECO:0000313" key="2">
    <source>
        <dbReference type="EMBL" id="GBO15006.1"/>
    </source>
</evidence>
<dbReference type="SUPFAM" id="SSF48726">
    <property type="entry name" value="Immunoglobulin"/>
    <property type="match status" value="1"/>
</dbReference>
<comment type="caution">
    <text evidence="2">The sequence shown here is derived from an EMBL/GenBank/DDBJ whole genome shotgun (WGS) entry which is preliminary data.</text>
</comment>
<dbReference type="AlphaFoldDB" id="A0A4Y2UTI0"/>
<feature type="non-terminal residue" evidence="2">
    <location>
        <position position="1"/>
    </location>
</feature>
<gene>
    <name evidence="2" type="ORF">AVEN_262334_1</name>
</gene>
<name>A0A4Y2UTI0_ARAVE</name>
<dbReference type="InterPro" id="IPR036179">
    <property type="entry name" value="Ig-like_dom_sf"/>
</dbReference>
<evidence type="ECO:0000256" key="1">
    <source>
        <dbReference type="SAM" id="MobiDB-lite"/>
    </source>
</evidence>
<accession>A0A4Y2UTI0</accession>
<dbReference type="OrthoDB" id="5969272at2759"/>
<feature type="compositionally biased region" description="Basic and acidic residues" evidence="1">
    <location>
        <begin position="79"/>
        <end position="123"/>
    </location>
</feature>
<reference evidence="2 3" key="1">
    <citation type="journal article" date="2019" name="Sci. Rep.">
        <title>Orb-weaving spider Araneus ventricosus genome elucidates the spidroin gene catalogue.</title>
        <authorList>
            <person name="Kono N."/>
            <person name="Nakamura H."/>
            <person name="Ohtoshi R."/>
            <person name="Moran D.A.P."/>
            <person name="Shinohara A."/>
            <person name="Yoshida Y."/>
            <person name="Fujiwara M."/>
            <person name="Mori M."/>
            <person name="Tomita M."/>
            <person name="Arakawa K."/>
        </authorList>
    </citation>
    <scope>NUCLEOTIDE SEQUENCE [LARGE SCALE GENOMIC DNA]</scope>
</reference>
<organism evidence="2 3">
    <name type="scientific">Araneus ventricosus</name>
    <name type="common">Orbweaver spider</name>
    <name type="synonym">Epeira ventricosa</name>
    <dbReference type="NCBI Taxonomy" id="182803"/>
    <lineage>
        <taxon>Eukaryota</taxon>
        <taxon>Metazoa</taxon>
        <taxon>Ecdysozoa</taxon>
        <taxon>Arthropoda</taxon>
        <taxon>Chelicerata</taxon>
        <taxon>Arachnida</taxon>
        <taxon>Araneae</taxon>
        <taxon>Araneomorphae</taxon>
        <taxon>Entelegynae</taxon>
        <taxon>Araneoidea</taxon>
        <taxon>Araneidae</taxon>
        <taxon>Araneus</taxon>
    </lineage>
</organism>
<dbReference type="InterPro" id="IPR013783">
    <property type="entry name" value="Ig-like_fold"/>
</dbReference>
<keyword evidence="3" id="KW-1185">Reference proteome</keyword>
<dbReference type="Proteomes" id="UP000499080">
    <property type="component" value="Unassembled WGS sequence"/>
</dbReference>
<dbReference type="EMBL" id="BGPR01039084">
    <property type="protein sequence ID" value="GBO15006.1"/>
    <property type="molecule type" value="Genomic_DNA"/>
</dbReference>
<protein>
    <recommendedName>
        <fullName evidence="4">Immunoglobulin I-set domain-containing protein</fullName>
    </recommendedName>
</protein>
<dbReference type="Gene3D" id="2.60.40.10">
    <property type="entry name" value="Immunoglobulins"/>
    <property type="match status" value="1"/>
</dbReference>
<feature type="region of interest" description="Disordered" evidence="1">
    <location>
        <begin position="68"/>
        <end position="123"/>
    </location>
</feature>
<evidence type="ECO:0000313" key="3">
    <source>
        <dbReference type="Proteomes" id="UP000499080"/>
    </source>
</evidence>
<evidence type="ECO:0008006" key="4">
    <source>
        <dbReference type="Google" id="ProtNLM"/>
    </source>
</evidence>